<dbReference type="PANTHER" id="PTHR30349">
    <property type="entry name" value="PHAGE INTEGRASE-RELATED"/>
    <property type="match status" value="1"/>
</dbReference>
<gene>
    <name evidence="7" type="ORF">NCTC12722_00913</name>
</gene>
<dbReference type="PROSITE" id="PS51898">
    <property type="entry name" value="TYR_RECOMBINASE"/>
    <property type="match status" value="1"/>
</dbReference>
<dbReference type="AlphaFoldDB" id="A0A380W448"/>
<evidence type="ECO:0000259" key="5">
    <source>
        <dbReference type="PROSITE" id="PS51898"/>
    </source>
</evidence>
<organism evidence="7 8">
    <name type="scientific">Afipia felis</name>
    <name type="common">Cat scratch disease bacillus</name>
    <dbReference type="NCBI Taxonomy" id="1035"/>
    <lineage>
        <taxon>Bacteria</taxon>
        <taxon>Pseudomonadati</taxon>
        <taxon>Pseudomonadota</taxon>
        <taxon>Alphaproteobacteria</taxon>
        <taxon>Hyphomicrobiales</taxon>
        <taxon>Nitrobacteraceae</taxon>
        <taxon>Afipia</taxon>
    </lineage>
</organism>
<dbReference type="InterPro" id="IPR010998">
    <property type="entry name" value="Integrase_recombinase_N"/>
</dbReference>
<dbReference type="Pfam" id="PF00589">
    <property type="entry name" value="Phage_integrase"/>
    <property type="match status" value="1"/>
</dbReference>
<dbReference type="InterPro" id="IPR011010">
    <property type="entry name" value="DNA_brk_join_enz"/>
</dbReference>
<feature type="domain" description="Core-binding (CB)" evidence="6">
    <location>
        <begin position="58"/>
        <end position="137"/>
    </location>
</feature>
<dbReference type="CDD" id="cd00796">
    <property type="entry name" value="INT_Rci_Hp1_C"/>
    <property type="match status" value="1"/>
</dbReference>
<sequence>MASIRKHRGKWQVRVRRDGVAVSKSFLVKKDAELWARDTELKADRAELPPNIKQLARITLAELVIRYRDEVTPSKKTAASEIVVLNAFLRHDICKKRLSDLTVGDFSRYRDERLKEVKVNTLRRQLNPIQNMFKIAYKEWALPIPVNPVQAMGLKNEDDARERRIEDEEWERLIAAVEAARNPLIEPMMRLGRETGMRRSEMLRIIERHVSLKRRELFVPPGKNNKARTIVLTQEAVNILSRLIGESDKDGRLFPMTIQAAKCAWRRVRARAGLDGHNLRFHDIRHEAISRFFEIGLSMPEVASQSGHKDARMLLRYGHAMRSRILSKLDQH</sequence>
<dbReference type="GO" id="GO:0006310">
    <property type="term" value="P:DNA recombination"/>
    <property type="evidence" value="ECO:0007669"/>
    <property type="project" value="UniProtKB-KW"/>
</dbReference>
<dbReference type="PANTHER" id="PTHR30349:SF94">
    <property type="entry name" value="INTEGRASE_RECOMBINASE HI_1414-RELATED"/>
    <property type="match status" value="1"/>
</dbReference>
<dbReference type="PROSITE" id="PS51900">
    <property type="entry name" value="CB"/>
    <property type="match status" value="1"/>
</dbReference>
<dbReference type="Proteomes" id="UP000254343">
    <property type="component" value="Unassembled WGS sequence"/>
</dbReference>
<evidence type="ECO:0000256" key="4">
    <source>
        <dbReference type="PROSITE-ProRule" id="PRU01248"/>
    </source>
</evidence>
<evidence type="ECO:0000256" key="1">
    <source>
        <dbReference type="ARBA" id="ARBA00022908"/>
    </source>
</evidence>
<name>A0A380W448_AFIFE</name>
<dbReference type="GO" id="GO:0015074">
    <property type="term" value="P:DNA integration"/>
    <property type="evidence" value="ECO:0007669"/>
    <property type="project" value="UniProtKB-KW"/>
</dbReference>
<dbReference type="Gene3D" id="1.10.443.10">
    <property type="entry name" value="Intergrase catalytic core"/>
    <property type="match status" value="1"/>
</dbReference>
<dbReference type="Gene3D" id="1.10.150.130">
    <property type="match status" value="1"/>
</dbReference>
<keyword evidence="2 4" id="KW-0238">DNA-binding</keyword>
<dbReference type="GO" id="GO:0003677">
    <property type="term" value="F:DNA binding"/>
    <property type="evidence" value="ECO:0007669"/>
    <property type="project" value="UniProtKB-UniRule"/>
</dbReference>
<dbReference type="InterPro" id="IPR013762">
    <property type="entry name" value="Integrase-like_cat_sf"/>
</dbReference>
<dbReference type="SUPFAM" id="SSF56349">
    <property type="entry name" value="DNA breaking-rejoining enzymes"/>
    <property type="match status" value="1"/>
</dbReference>
<feature type="domain" description="Tyr recombinase" evidence="5">
    <location>
        <begin position="160"/>
        <end position="330"/>
    </location>
</feature>
<dbReference type="InterPro" id="IPR050090">
    <property type="entry name" value="Tyrosine_recombinase_XerCD"/>
</dbReference>
<accession>A0A380W448</accession>
<keyword evidence="1" id="KW-0229">DNA integration</keyword>
<evidence type="ECO:0000313" key="8">
    <source>
        <dbReference type="Proteomes" id="UP000254343"/>
    </source>
</evidence>
<proteinExistence type="predicted"/>
<keyword evidence="3" id="KW-0233">DNA recombination</keyword>
<dbReference type="InterPro" id="IPR044068">
    <property type="entry name" value="CB"/>
</dbReference>
<dbReference type="RefSeq" id="WP_002718513.1">
    <property type="nucleotide sequence ID" value="NZ_UFSI01000001.1"/>
</dbReference>
<dbReference type="EMBL" id="UIGB01000001">
    <property type="protein sequence ID" value="SUU83734.1"/>
    <property type="molecule type" value="Genomic_DNA"/>
</dbReference>
<protein>
    <submittedName>
        <fullName evidence="7">Site-specific tyrosine recombinase XerC</fullName>
    </submittedName>
</protein>
<evidence type="ECO:0000259" key="6">
    <source>
        <dbReference type="PROSITE" id="PS51900"/>
    </source>
</evidence>
<evidence type="ECO:0000256" key="3">
    <source>
        <dbReference type="ARBA" id="ARBA00023172"/>
    </source>
</evidence>
<dbReference type="InterPro" id="IPR002104">
    <property type="entry name" value="Integrase_catalytic"/>
</dbReference>
<reference evidence="7 8" key="1">
    <citation type="submission" date="2018-06" db="EMBL/GenBank/DDBJ databases">
        <authorList>
            <consortium name="Pathogen Informatics"/>
            <person name="Doyle S."/>
        </authorList>
    </citation>
    <scope>NUCLEOTIDE SEQUENCE [LARGE SCALE GENOMIC DNA]</scope>
    <source>
        <strain evidence="7 8">NCTC12722</strain>
    </source>
</reference>
<evidence type="ECO:0000313" key="7">
    <source>
        <dbReference type="EMBL" id="SUU83734.1"/>
    </source>
</evidence>
<evidence type="ECO:0000256" key="2">
    <source>
        <dbReference type="ARBA" id="ARBA00023125"/>
    </source>
</evidence>